<dbReference type="STRING" id="548476.cauri_2017"/>
<accession>C3PIF6</accession>
<dbReference type="AlphaFoldDB" id="C3PIF6"/>
<name>C3PIF6_CORA7</name>
<reference evidence="1 2" key="1">
    <citation type="journal article" date="2010" name="BMC Genomics">
        <title>Complete genome sequence and lifestyle of black-pigmented Corynebacterium aurimucosum ATCC 700975 (formerly C. nigricans CN-1) isolated from a vaginal swab of a woman with spontaneous abortion.</title>
        <authorList>
            <person name="Trost E."/>
            <person name="Gotker S."/>
            <person name="Schneider J."/>
            <person name="Schneiker-Bekel S."/>
            <person name="Szczepanowski R."/>
            <person name="Tilker A."/>
            <person name="Viehoever P."/>
            <person name="Arnold W."/>
            <person name="Bekel T."/>
            <person name="Blom J."/>
            <person name="Gartemann K.H."/>
            <person name="Linke B."/>
            <person name="Goesmann A."/>
            <person name="Puhler A."/>
            <person name="Shukla S.K."/>
            <person name="Tauch A."/>
        </authorList>
    </citation>
    <scope>NUCLEOTIDE SEQUENCE [LARGE SCALE GENOMIC DNA]</scope>
    <source>
        <strain evidence="2">ATCC 700975 / DSM 44827 / CIP 107346 / CN-1</strain>
    </source>
</reference>
<dbReference type="EMBL" id="CP001601">
    <property type="protein sequence ID" value="ACP33610.1"/>
    <property type="molecule type" value="Genomic_DNA"/>
</dbReference>
<protein>
    <submittedName>
        <fullName evidence="1">Uncharacterized protein</fullName>
    </submittedName>
</protein>
<keyword evidence="2" id="KW-1185">Reference proteome</keyword>
<dbReference type="GeneID" id="31924663"/>
<dbReference type="Proteomes" id="UP000002077">
    <property type="component" value="Chromosome"/>
</dbReference>
<evidence type="ECO:0000313" key="1">
    <source>
        <dbReference type="EMBL" id="ACP33610.1"/>
    </source>
</evidence>
<dbReference type="RefSeq" id="WP_012715250.1">
    <property type="nucleotide sequence ID" value="NC_012590.1"/>
</dbReference>
<organism evidence="1 2">
    <name type="scientific">Corynebacterium aurimucosum (strain ATCC 700975 / DSM 44827 / CIP 107346 / CN-1)</name>
    <name type="common">Corynebacterium nigricans</name>
    <dbReference type="NCBI Taxonomy" id="548476"/>
    <lineage>
        <taxon>Bacteria</taxon>
        <taxon>Bacillati</taxon>
        <taxon>Actinomycetota</taxon>
        <taxon>Actinomycetes</taxon>
        <taxon>Mycobacteriales</taxon>
        <taxon>Corynebacteriaceae</taxon>
        <taxon>Corynebacterium</taxon>
    </lineage>
</organism>
<dbReference type="KEGG" id="car:cauri_2017"/>
<proteinExistence type="predicted"/>
<evidence type="ECO:0000313" key="2">
    <source>
        <dbReference type="Proteomes" id="UP000002077"/>
    </source>
</evidence>
<dbReference type="HOGENOM" id="CLU_2354960_0_0_11"/>
<gene>
    <name evidence="1" type="ordered locus">cauri_2017</name>
</gene>
<sequence length="106" mass="12163">MSLPYPRYDEPHDDYTEVEAVATLAHPDGTTTRHGLIMNAPVYDERPDLLEAWDNEDYEPVNFDEFAQAMRSAEELVDLDIWDGVTPEFDQLYRPSALTLAMRKAS</sequence>